<dbReference type="InterPro" id="IPR019734">
    <property type="entry name" value="TPR_rpt"/>
</dbReference>
<dbReference type="PANTHER" id="PTHR44858">
    <property type="entry name" value="TETRATRICOPEPTIDE REPEAT PROTEIN 6"/>
    <property type="match status" value="1"/>
</dbReference>
<evidence type="ECO:0000256" key="1">
    <source>
        <dbReference type="ARBA" id="ARBA00022737"/>
    </source>
</evidence>
<feature type="transmembrane region" description="Helical" evidence="4">
    <location>
        <begin position="35"/>
        <end position="56"/>
    </location>
</feature>
<evidence type="ECO:0000313" key="6">
    <source>
        <dbReference type="Proteomes" id="UP000228687"/>
    </source>
</evidence>
<accession>A0A2H0YY08</accession>
<feature type="transmembrane region" description="Helical" evidence="4">
    <location>
        <begin position="12"/>
        <end position="29"/>
    </location>
</feature>
<reference evidence="6" key="1">
    <citation type="submission" date="2017-09" db="EMBL/GenBank/DDBJ databases">
        <title>Depth-based differentiation of microbial function through sediment-hosted aquifers and enrichment of novel symbionts in the deep terrestrial subsurface.</title>
        <authorList>
            <person name="Probst A.J."/>
            <person name="Ladd B."/>
            <person name="Jarett J.K."/>
            <person name="Geller-Mcgrath D.E."/>
            <person name="Sieber C.M.K."/>
            <person name="Emerson J.B."/>
            <person name="Anantharaman K."/>
            <person name="Thomas B.C."/>
            <person name="Malmstrom R."/>
            <person name="Stieglmeier M."/>
            <person name="Klingl A."/>
            <person name="Woyke T."/>
            <person name="Ryan C.M."/>
            <person name="Banfield J.F."/>
        </authorList>
    </citation>
    <scope>NUCLEOTIDE SEQUENCE [LARGE SCALE GENOMIC DNA]</scope>
</reference>
<feature type="transmembrane region" description="Helical" evidence="4">
    <location>
        <begin position="163"/>
        <end position="189"/>
    </location>
</feature>
<dbReference type="PROSITE" id="PS50005">
    <property type="entry name" value="TPR"/>
    <property type="match status" value="1"/>
</dbReference>
<keyword evidence="4" id="KW-1133">Transmembrane helix</keyword>
<dbReference type="Proteomes" id="UP000228687">
    <property type="component" value="Unassembled WGS sequence"/>
</dbReference>
<evidence type="ECO:0000256" key="2">
    <source>
        <dbReference type="ARBA" id="ARBA00022803"/>
    </source>
</evidence>
<feature type="transmembrane region" description="Helical" evidence="4">
    <location>
        <begin position="461"/>
        <end position="484"/>
    </location>
</feature>
<evidence type="ECO:0000256" key="3">
    <source>
        <dbReference type="PROSITE-ProRule" id="PRU00339"/>
    </source>
</evidence>
<protein>
    <submittedName>
        <fullName evidence="5">Uncharacterized protein</fullName>
    </submittedName>
</protein>
<feature type="transmembrane region" description="Helical" evidence="4">
    <location>
        <begin position="105"/>
        <end position="123"/>
    </location>
</feature>
<organism evidence="5 6">
    <name type="scientific">Candidatus Kaiserbacteria bacterium CG08_land_8_20_14_0_20_50_21</name>
    <dbReference type="NCBI Taxonomy" id="1974604"/>
    <lineage>
        <taxon>Bacteria</taxon>
        <taxon>Candidatus Kaiseribacteriota</taxon>
    </lineage>
</organism>
<dbReference type="EMBL" id="PEXT01000032">
    <property type="protein sequence ID" value="PIS43381.1"/>
    <property type="molecule type" value="Genomic_DNA"/>
</dbReference>
<dbReference type="InterPro" id="IPR011990">
    <property type="entry name" value="TPR-like_helical_dom_sf"/>
</dbReference>
<dbReference type="AlphaFoldDB" id="A0A2H0YY08"/>
<evidence type="ECO:0000256" key="4">
    <source>
        <dbReference type="SAM" id="Phobius"/>
    </source>
</evidence>
<feature type="transmembrane region" description="Helical" evidence="4">
    <location>
        <begin position="356"/>
        <end position="387"/>
    </location>
</feature>
<comment type="caution">
    <text evidence="5">The sequence shown here is derived from an EMBL/GenBank/DDBJ whole genome shotgun (WGS) entry which is preliminary data.</text>
</comment>
<keyword evidence="2 3" id="KW-0802">TPR repeat</keyword>
<dbReference type="PANTHER" id="PTHR44858:SF1">
    <property type="entry name" value="UDP-N-ACETYLGLUCOSAMINE--PEPTIDE N-ACETYLGLUCOSAMINYLTRANSFERASE SPINDLY-RELATED"/>
    <property type="match status" value="1"/>
</dbReference>
<feature type="transmembrane region" description="Helical" evidence="4">
    <location>
        <begin position="399"/>
        <end position="420"/>
    </location>
</feature>
<evidence type="ECO:0000313" key="5">
    <source>
        <dbReference type="EMBL" id="PIS43381.1"/>
    </source>
</evidence>
<gene>
    <name evidence="5" type="ORF">COT23_01550</name>
</gene>
<dbReference type="GO" id="GO:0046813">
    <property type="term" value="P:receptor-mediated virion attachment to host cell"/>
    <property type="evidence" value="ECO:0007669"/>
    <property type="project" value="TreeGrafter"/>
</dbReference>
<keyword evidence="4" id="KW-0472">Membrane</keyword>
<dbReference type="SUPFAM" id="SSF48452">
    <property type="entry name" value="TPR-like"/>
    <property type="match status" value="1"/>
</dbReference>
<feature type="transmembrane region" description="Helical" evidence="4">
    <location>
        <begin position="68"/>
        <end position="93"/>
    </location>
</feature>
<feature type="transmembrane region" description="Helical" evidence="4">
    <location>
        <begin position="273"/>
        <end position="296"/>
    </location>
</feature>
<keyword evidence="4" id="KW-0812">Transmembrane</keyword>
<name>A0A2H0YY08_9BACT</name>
<feature type="repeat" description="TPR" evidence="3">
    <location>
        <begin position="684"/>
        <end position="717"/>
    </location>
</feature>
<feature type="transmembrane region" description="Helical" evidence="4">
    <location>
        <begin position="201"/>
        <end position="234"/>
    </location>
</feature>
<feature type="transmembrane region" description="Helical" evidence="4">
    <location>
        <begin position="316"/>
        <end position="336"/>
    </location>
</feature>
<dbReference type="InterPro" id="IPR050498">
    <property type="entry name" value="Ycf3"/>
</dbReference>
<feature type="transmembrane region" description="Helical" evidence="4">
    <location>
        <begin position="135"/>
        <end position="157"/>
    </location>
</feature>
<dbReference type="GO" id="GO:0009279">
    <property type="term" value="C:cell outer membrane"/>
    <property type="evidence" value="ECO:0007669"/>
    <property type="project" value="TreeGrafter"/>
</dbReference>
<feature type="transmembrane region" description="Helical" evidence="4">
    <location>
        <begin position="426"/>
        <end position="446"/>
    </location>
</feature>
<keyword evidence="1" id="KW-0677">Repeat</keyword>
<dbReference type="Gene3D" id="1.25.40.10">
    <property type="entry name" value="Tetratricopeptide repeat domain"/>
    <property type="match status" value="1"/>
</dbReference>
<sequence>MYPYRSLETISIWALFATLIVGIFVFIPFTAVPLAITKTFLLAAGTLITLALYILARLSRGNIIFPPFILVAALWLPVIAYALSAAFSGVSFTNAFWGSAFEPDTLGFVLFATVLGTLTALILRRPEHYSSFFRTGVVVFGIIAFLEMCIVIVGQFVPNTISPLFSVVGSFTDLAFLFGLGVVGILITFRFIEFSQRTHRALVISGVIALVLLALANSSIVWVLLALVSLGLFVEAVMQRGPKTADADLDEVASIGDSQTETNGSTHSIIPPLSVLAISLFFLIGGTLGGALANAFHVNVLDVRPSWQSTFSVARASYATAPVFGTGPGTFGVEWLKYRDASLNSTMFWNIDFSSGIGFIPTSFVTTGIVGIIAWIVFLGFFIVLGLRMLILRAPQDTYVRSVAILSFVSSIYLFAITFFDLPNVVILSLAFVFAGFFISTTRFAARGGQWGVIFSRSPRIGFVIVFSLTILLFASVIAAYALIGRSVALAELASASTAFSAGDLDKADRAAQSSVSFAPSAAAYRLEASVSIARIGQIAASSTLPAALAQQAFQSALSEGINAALTATRLDPSDYQNWLALGNLYAQVVPLGVTSAYESAKASYDKAQSLNPTNPQIQYILAQLDIAHKDIKSAQNDLKAAIALKQDYTAAIFLLSQLEVEDGNVKDALASALAAAYFTPNDPNILFQVGILYAAQNDLANAGMALSKAVAVNPQFANARYFLSAVYAKQSDFKNAFAQMQAIADMSSDNATAVASQLSALRANKNPFPTNLLLISPTPEASNTK</sequence>
<proteinExistence type="predicted"/>